<accession>A0A7X6K2N9</accession>
<evidence type="ECO:0000313" key="2">
    <source>
        <dbReference type="EMBL" id="NKX53392.1"/>
    </source>
</evidence>
<dbReference type="AlphaFoldDB" id="A0A7X6K2N9"/>
<sequence>MAPLGRRKRPQPAAEPAAIRDFWAWWLQHGTRLVAQGRDAGGADYAKQLSRHVSRISPGLAWELGPGTVSTHQLVIFSESKDYAAVARRVLKAAPAPSPEWEYTDVRQASEFFEDLTLGVGGQEFDSTEFRVGLMVNRYSVDIAVYHPRLKDLPAGERLGPVGIMLDHAIGQQDVAAWIGVIEPVLHDLPNGVPLAMLRSVVEQLRSKAFDEQGRPIWHELNGTAANGLPVLARVQVPLVPAFWPDYDLHVVVSLPYKVHLAAGTDAALLQDSGLPDPGGPQDSGLAGGAGLPDGPGLPDAGALAALQAMEDRLCAQLLGEGRLVATETSGGRRLLHFYVDSTGPAAWELEATAVDWQPGQVGFGTELDPAWSSVRHLRIR</sequence>
<gene>
    <name evidence="2" type="ORF">HGG74_02330</name>
</gene>
<organism evidence="2 3">
    <name type="scientific">Arthrobacter mobilis</name>
    <dbReference type="NCBI Taxonomy" id="2724944"/>
    <lineage>
        <taxon>Bacteria</taxon>
        <taxon>Bacillati</taxon>
        <taxon>Actinomycetota</taxon>
        <taxon>Actinomycetes</taxon>
        <taxon>Micrococcales</taxon>
        <taxon>Micrococcaceae</taxon>
        <taxon>Arthrobacter</taxon>
    </lineage>
</organism>
<dbReference type="RefSeq" id="WP_168484704.1">
    <property type="nucleotide sequence ID" value="NZ_JAAZSQ010000001.1"/>
</dbReference>
<evidence type="ECO:0000313" key="3">
    <source>
        <dbReference type="Proteomes" id="UP000544090"/>
    </source>
</evidence>
<comment type="caution">
    <text evidence="2">The sequence shown here is derived from an EMBL/GenBank/DDBJ whole genome shotgun (WGS) entry which is preliminary data.</text>
</comment>
<protein>
    <submittedName>
        <fullName evidence="2">DUF695 domain-containing protein</fullName>
    </submittedName>
</protein>
<feature type="region of interest" description="Disordered" evidence="1">
    <location>
        <begin position="272"/>
        <end position="294"/>
    </location>
</feature>
<evidence type="ECO:0000256" key="1">
    <source>
        <dbReference type="SAM" id="MobiDB-lite"/>
    </source>
</evidence>
<proteinExistence type="predicted"/>
<keyword evidence="3" id="KW-1185">Reference proteome</keyword>
<reference evidence="2 3" key="1">
    <citation type="submission" date="2020-04" db="EMBL/GenBank/DDBJ databases">
        <title>Arthrobacter sp. nov.</title>
        <authorList>
            <person name="Liu S."/>
        </authorList>
    </citation>
    <scope>NUCLEOTIDE SEQUENCE [LARGE SCALE GENOMIC DNA]</scope>
    <source>
        <strain evidence="2 3">E918</strain>
    </source>
</reference>
<dbReference type="EMBL" id="JAAZSQ010000001">
    <property type="protein sequence ID" value="NKX53392.1"/>
    <property type="molecule type" value="Genomic_DNA"/>
</dbReference>
<dbReference type="Proteomes" id="UP000544090">
    <property type="component" value="Unassembled WGS sequence"/>
</dbReference>
<name>A0A7X6K2N9_9MICC</name>